<dbReference type="AlphaFoldDB" id="A0A0R3PF02"/>
<dbReference type="Gene3D" id="3.90.640.10">
    <property type="entry name" value="Actin, Chain A, domain 4"/>
    <property type="match status" value="1"/>
</dbReference>
<evidence type="ECO:0000256" key="2">
    <source>
        <dbReference type="SAM" id="SignalP"/>
    </source>
</evidence>
<comment type="similarity">
    <text evidence="1">Belongs to the actin family.</text>
</comment>
<dbReference type="WBParaSite" id="ACOC_0000270201-mRNA-1">
    <property type="protein sequence ID" value="ACOC_0000270201-mRNA-1"/>
    <property type="gene ID" value="ACOC_0000270201"/>
</dbReference>
<keyword evidence="2" id="KW-0732">Signal</keyword>
<dbReference type="SMART" id="SM00268">
    <property type="entry name" value="ACTIN"/>
    <property type="match status" value="1"/>
</dbReference>
<feature type="chain" id="PRO_5006446450" evidence="2">
    <location>
        <begin position="22"/>
        <end position="268"/>
    </location>
</feature>
<name>A0A0R3PF02_ANGCS</name>
<reference evidence="3" key="1">
    <citation type="submission" date="2017-02" db="UniProtKB">
        <authorList>
            <consortium name="WormBaseParasite"/>
        </authorList>
    </citation>
    <scope>IDENTIFICATION</scope>
</reference>
<proteinExistence type="inferred from homology"/>
<sequence length="268" mass="30131">LFFFLAAGFIALESSCRNVRCVLVIDCGFSSVTVAPFLDGKAVQQGIVRIDVGGKVLTNQLKEWISYRDLNVMEETYRDERNTIRREYVLPDFCRVFRGYLRDPSKAGKSVPSEDSPQAINLNRERFALPEIMFHPSDIGLNQMGVVEAVVESLSRCPVNLRAALVQNISLVGGCTLFPGFRERFISELRSCLDVDWCVALADVTNPITHAWSCASAAFTGDMVDEDKLFVSRDEWNEHGEEILHKKFLNFLTFESEENDGASDEANE</sequence>
<dbReference type="OMA" id="RDEWNEH"/>
<evidence type="ECO:0000256" key="1">
    <source>
        <dbReference type="RuleBase" id="RU000487"/>
    </source>
</evidence>
<accession>A0A0R3PF02</accession>
<dbReference type="InterPro" id="IPR004000">
    <property type="entry name" value="Actin"/>
</dbReference>
<dbReference type="PANTHER" id="PTHR11937">
    <property type="entry name" value="ACTIN"/>
    <property type="match status" value="1"/>
</dbReference>
<protein>
    <submittedName>
        <fullName evidence="3">Actin-related protein 5</fullName>
    </submittedName>
</protein>
<feature type="signal peptide" evidence="2">
    <location>
        <begin position="1"/>
        <end position="21"/>
    </location>
</feature>
<evidence type="ECO:0000313" key="3">
    <source>
        <dbReference type="WBParaSite" id="ACOC_0000270201-mRNA-1"/>
    </source>
</evidence>
<dbReference type="SUPFAM" id="SSF53067">
    <property type="entry name" value="Actin-like ATPase domain"/>
    <property type="match status" value="1"/>
</dbReference>
<dbReference type="InterPro" id="IPR043129">
    <property type="entry name" value="ATPase_NBD"/>
</dbReference>
<dbReference type="Pfam" id="PF00022">
    <property type="entry name" value="Actin"/>
    <property type="match status" value="2"/>
</dbReference>
<organism evidence="3">
    <name type="scientific">Angiostrongylus costaricensis</name>
    <name type="common">Nematode worm</name>
    <dbReference type="NCBI Taxonomy" id="334426"/>
    <lineage>
        <taxon>Eukaryota</taxon>
        <taxon>Metazoa</taxon>
        <taxon>Ecdysozoa</taxon>
        <taxon>Nematoda</taxon>
        <taxon>Chromadorea</taxon>
        <taxon>Rhabditida</taxon>
        <taxon>Rhabditina</taxon>
        <taxon>Rhabditomorpha</taxon>
        <taxon>Strongyloidea</taxon>
        <taxon>Metastrongylidae</taxon>
        <taxon>Angiostrongylus</taxon>
    </lineage>
</organism>
<dbReference type="Gene3D" id="3.30.420.40">
    <property type="match status" value="2"/>
</dbReference>